<evidence type="ECO:0000256" key="4">
    <source>
        <dbReference type="ARBA" id="ARBA00022777"/>
    </source>
</evidence>
<keyword evidence="4 7" id="KW-0808">Transferase</keyword>
<dbReference type="AlphaFoldDB" id="A0A212R1R8"/>
<dbReference type="SUPFAM" id="SSF55874">
    <property type="entry name" value="ATPase domain of HSP90 chaperone/DNA topoisomerase II/histidine kinase"/>
    <property type="match status" value="1"/>
</dbReference>
<organism evidence="7 8">
    <name type="scientific">Thermoflexus hugenholtzii JAD2</name>
    <dbReference type="NCBI Taxonomy" id="877466"/>
    <lineage>
        <taxon>Bacteria</taxon>
        <taxon>Bacillati</taxon>
        <taxon>Chloroflexota</taxon>
        <taxon>Thermoflexia</taxon>
        <taxon>Thermoflexales</taxon>
        <taxon>Thermoflexaceae</taxon>
        <taxon>Thermoflexus</taxon>
    </lineage>
</organism>
<protein>
    <recommendedName>
        <fullName evidence="2">histidine kinase</fullName>
        <ecNumber evidence="2">2.7.13.3</ecNumber>
    </recommendedName>
</protein>
<dbReference type="Proteomes" id="UP000197025">
    <property type="component" value="Unassembled WGS sequence"/>
</dbReference>
<evidence type="ECO:0000313" key="8">
    <source>
        <dbReference type="Proteomes" id="UP000197025"/>
    </source>
</evidence>
<evidence type="ECO:0000256" key="3">
    <source>
        <dbReference type="ARBA" id="ARBA00022553"/>
    </source>
</evidence>
<dbReference type="EC" id="2.7.13.3" evidence="2"/>
<accession>A0A212R1R8</accession>
<evidence type="ECO:0000256" key="2">
    <source>
        <dbReference type="ARBA" id="ARBA00012438"/>
    </source>
</evidence>
<reference evidence="8" key="1">
    <citation type="submission" date="2017-06" db="EMBL/GenBank/DDBJ databases">
        <authorList>
            <person name="Varghese N."/>
            <person name="Submissions S."/>
        </authorList>
    </citation>
    <scope>NUCLEOTIDE SEQUENCE [LARGE SCALE GENOMIC DNA]</scope>
    <source>
        <strain evidence="8">JAD2</strain>
    </source>
</reference>
<name>A0A212R1R8_9CHLR</name>
<dbReference type="OrthoDB" id="9757990at2"/>
<dbReference type="PROSITE" id="PS50109">
    <property type="entry name" value="HIS_KIN"/>
    <property type="match status" value="1"/>
</dbReference>
<keyword evidence="8" id="KW-1185">Reference proteome</keyword>
<evidence type="ECO:0000256" key="5">
    <source>
        <dbReference type="SAM" id="Coils"/>
    </source>
</evidence>
<feature type="domain" description="Histidine kinase" evidence="6">
    <location>
        <begin position="60"/>
        <end position="280"/>
    </location>
</feature>
<dbReference type="SUPFAM" id="SSF47384">
    <property type="entry name" value="Homodimeric domain of signal transducing histidine kinase"/>
    <property type="match status" value="1"/>
</dbReference>
<dbReference type="PANTHER" id="PTHR43547:SF2">
    <property type="entry name" value="HYBRID SIGNAL TRANSDUCTION HISTIDINE KINASE C"/>
    <property type="match status" value="1"/>
</dbReference>
<dbReference type="InterPro" id="IPR005467">
    <property type="entry name" value="His_kinase_dom"/>
</dbReference>
<evidence type="ECO:0000256" key="1">
    <source>
        <dbReference type="ARBA" id="ARBA00000085"/>
    </source>
</evidence>
<feature type="coiled-coil region" evidence="5">
    <location>
        <begin position="12"/>
        <end position="50"/>
    </location>
</feature>
<proteinExistence type="predicted"/>
<dbReference type="InterPro" id="IPR036097">
    <property type="entry name" value="HisK_dim/P_sf"/>
</dbReference>
<evidence type="ECO:0000313" key="7">
    <source>
        <dbReference type="EMBL" id="SNB65964.1"/>
    </source>
</evidence>
<sequence length="311" mass="34479">MGHPYLTPDEWLSRLEQQVLSAFRELRELYEQERARREELERAYRRLKDLDELKTTFVARAGAELRQPLGLVIGFLEAALGQLPSSGMPDIAAMLEGALRGAYRLLEYIAPLTAFAELHRQPTAFVEPLPLGQLIHDLLRAEQPTLAERSTEIRLDLSEEAENTRVDGPYGAYILRTLLDFLFAARREGGPLEIRARIRESVLLVELVDPTLRLPAETLAWLNEGAAGISGPQPARPRVDPAVLGLAITRRAAQALGGDLFLQSEGDQGITLSVLLPARPLGVEDQIALLSQALERLPSSEPQRPSPRVPE</sequence>
<dbReference type="GO" id="GO:0000155">
    <property type="term" value="F:phosphorelay sensor kinase activity"/>
    <property type="evidence" value="ECO:0007669"/>
    <property type="project" value="InterPro"/>
</dbReference>
<dbReference type="Gene3D" id="1.10.287.130">
    <property type="match status" value="1"/>
</dbReference>
<gene>
    <name evidence="7" type="ORF">SAMN02746019_00000330</name>
</gene>
<keyword evidence="3" id="KW-0597">Phosphoprotein</keyword>
<dbReference type="RefSeq" id="WP_088571294.1">
    <property type="nucleotide sequence ID" value="NZ_FYEK01000028.1"/>
</dbReference>
<dbReference type="Gene3D" id="3.30.565.10">
    <property type="entry name" value="Histidine kinase-like ATPase, C-terminal domain"/>
    <property type="match status" value="1"/>
</dbReference>
<keyword evidence="4 7" id="KW-0418">Kinase</keyword>
<dbReference type="PANTHER" id="PTHR43547">
    <property type="entry name" value="TWO-COMPONENT HISTIDINE KINASE"/>
    <property type="match status" value="1"/>
</dbReference>
<evidence type="ECO:0000259" key="6">
    <source>
        <dbReference type="PROSITE" id="PS50109"/>
    </source>
</evidence>
<keyword evidence="5" id="KW-0175">Coiled coil</keyword>
<dbReference type="EMBL" id="FYEK01000028">
    <property type="protein sequence ID" value="SNB65964.1"/>
    <property type="molecule type" value="Genomic_DNA"/>
</dbReference>
<dbReference type="InParanoid" id="A0A212R1R8"/>
<comment type="catalytic activity">
    <reaction evidence="1">
        <text>ATP + protein L-histidine = ADP + protein N-phospho-L-histidine.</text>
        <dbReference type="EC" id="2.7.13.3"/>
    </reaction>
</comment>
<dbReference type="InterPro" id="IPR036890">
    <property type="entry name" value="HATPase_C_sf"/>
</dbReference>